<protein>
    <submittedName>
        <fullName evidence="3">Phytase</fullName>
    </submittedName>
</protein>
<keyword evidence="4" id="KW-1185">Reference proteome</keyword>
<dbReference type="PROSITE" id="PS51662">
    <property type="entry name" value="BP_PHYTASE"/>
    <property type="match status" value="1"/>
</dbReference>
<dbReference type="SUPFAM" id="SSF50956">
    <property type="entry name" value="Thermostable phytase (3-phytase)"/>
    <property type="match status" value="1"/>
</dbReference>
<accession>A0ABU8SEK1</accession>
<dbReference type="Gene3D" id="2.120.10.30">
    <property type="entry name" value="TolB, C-terminal domain"/>
    <property type="match status" value="1"/>
</dbReference>
<feature type="domain" description="BPP" evidence="2">
    <location>
        <begin position="17"/>
        <end position="336"/>
    </location>
</feature>
<keyword evidence="1" id="KW-0732">Signal</keyword>
<comment type="caution">
    <text evidence="3">The sequence shown here is derived from an EMBL/GenBank/DDBJ whole genome shotgun (WGS) entry which is preliminary data.</text>
</comment>
<dbReference type="InterPro" id="IPR011042">
    <property type="entry name" value="6-blade_b-propeller_TolB-like"/>
</dbReference>
<name>A0ABU8SEK1_9SPHN</name>
<gene>
    <name evidence="3" type="ORF">WG900_18520</name>
</gene>
<organism evidence="3 4">
    <name type="scientific">Novosphingobium aquae</name>
    <dbReference type="NCBI Taxonomy" id="3133435"/>
    <lineage>
        <taxon>Bacteria</taxon>
        <taxon>Pseudomonadati</taxon>
        <taxon>Pseudomonadota</taxon>
        <taxon>Alphaproteobacteria</taxon>
        <taxon>Sphingomonadales</taxon>
        <taxon>Sphingomonadaceae</taxon>
        <taxon>Novosphingobium</taxon>
    </lineage>
</organism>
<evidence type="ECO:0000256" key="1">
    <source>
        <dbReference type="SAM" id="SignalP"/>
    </source>
</evidence>
<dbReference type="Pfam" id="PF02333">
    <property type="entry name" value="Phytase"/>
    <property type="match status" value="1"/>
</dbReference>
<evidence type="ECO:0000313" key="4">
    <source>
        <dbReference type="Proteomes" id="UP001379235"/>
    </source>
</evidence>
<dbReference type="InterPro" id="IPR003431">
    <property type="entry name" value="B-propeller_Phytase"/>
</dbReference>
<reference evidence="3 4" key="1">
    <citation type="submission" date="2024-03" db="EMBL/GenBank/DDBJ databases">
        <authorList>
            <person name="Jo J.-H."/>
        </authorList>
    </citation>
    <scope>NUCLEOTIDE SEQUENCE [LARGE SCALE GENOMIC DNA]</scope>
    <source>
        <strain evidence="3 4">AS3R-12</strain>
    </source>
</reference>
<feature type="chain" id="PRO_5046473732" evidence="1">
    <location>
        <begin position="23"/>
        <end position="345"/>
    </location>
</feature>
<sequence>MPRNWLAFPALALCLAGGAAQAQTVSVTARGETAPVGTANDDAADDPAVWRNAARPSQSLIVATDKKAGLYVYGFDGKVRSFIPAGRVNNVALVDLGRSGVIVVASDRNNVAAARLQLYRLDTRRALLVPLGDVDGGAGEAYGVCLLRRGRGFDAFSVLKDGSIVHTWITLTNGKLQARWLRTLKLATQTEGCVVDPRSAMLYVGEEDRGIWAFDARESGSNKGRLVGPVDGQHLVADVEGLALWPQGKRGGWLVASSQGDNAYALYRLPGMEPAGRFRIAAGMFGATEETDGIELAKGSFGRHYPGGLFIAQDGHNAPAAQNFKLVSWRDVMKQLKYGQKAKPR</sequence>
<proteinExistence type="predicted"/>
<dbReference type="EMBL" id="JBBHJY010000011">
    <property type="protein sequence ID" value="MEJ6011904.1"/>
    <property type="molecule type" value="Genomic_DNA"/>
</dbReference>
<evidence type="ECO:0000313" key="3">
    <source>
        <dbReference type="EMBL" id="MEJ6011904.1"/>
    </source>
</evidence>
<evidence type="ECO:0000259" key="2">
    <source>
        <dbReference type="PROSITE" id="PS51662"/>
    </source>
</evidence>
<feature type="signal peptide" evidence="1">
    <location>
        <begin position="1"/>
        <end position="22"/>
    </location>
</feature>
<dbReference type="RefSeq" id="WP_339969587.1">
    <property type="nucleotide sequence ID" value="NZ_JBBHJY010000011.1"/>
</dbReference>
<dbReference type="Proteomes" id="UP001379235">
    <property type="component" value="Unassembled WGS sequence"/>
</dbReference>